<dbReference type="AlphaFoldDB" id="A0A9P7VIR9"/>
<evidence type="ECO:0000313" key="2">
    <source>
        <dbReference type="EMBL" id="KAG7441338.1"/>
    </source>
</evidence>
<dbReference type="GeneID" id="66106805"/>
<keyword evidence="3" id="KW-1185">Reference proteome</keyword>
<gene>
    <name evidence="2" type="ORF">BT62DRAFT_923428</name>
</gene>
<reference evidence="2" key="1">
    <citation type="submission" date="2020-11" db="EMBL/GenBank/DDBJ databases">
        <title>Adaptations for nitrogen fixation in a non-lichenized fungal sporocarp promotes dispersal by wood-feeding termites.</title>
        <authorList>
            <consortium name="DOE Joint Genome Institute"/>
            <person name="Koch R.A."/>
            <person name="Yoon G."/>
            <person name="Arayal U."/>
            <person name="Lail K."/>
            <person name="Amirebrahimi M."/>
            <person name="Labutti K."/>
            <person name="Lipzen A."/>
            <person name="Riley R."/>
            <person name="Barry K."/>
            <person name="Henrissat B."/>
            <person name="Grigoriev I.V."/>
            <person name="Herr J.R."/>
            <person name="Aime M.C."/>
        </authorList>
    </citation>
    <scope>NUCLEOTIDE SEQUENCE</scope>
    <source>
        <strain evidence="2">MCA 3950</strain>
    </source>
</reference>
<keyword evidence="1" id="KW-0732">Signal</keyword>
<dbReference type="RefSeq" id="XP_043034838.1">
    <property type="nucleotide sequence ID" value="XM_043184508.1"/>
</dbReference>
<organism evidence="2 3">
    <name type="scientific">Guyanagaster necrorhizus</name>
    <dbReference type="NCBI Taxonomy" id="856835"/>
    <lineage>
        <taxon>Eukaryota</taxon>
        <taxon>Fungi</taxon>
        <taxon>Dikarya</taxon>
        <taxon>Basidiomycota</taxon>
        <taxon>Agaricomycotina</taxon>
        <taxon>Agaricomycetes</taxon>
        <taxon>Agaricomycetidae</taxon>
        <taxon>Agaricales</taxon>
        <taxon>Marasmiineae</taxon>
        <taxon>Physalacriaceae</taxon>
        <taxon>Guyanagaster</taxon>
    </lineage>
</organism>
<name>A0A9P7VIR9_9AGAR</name>
<dbReference type="Proteomes" id="UP000812287">
    <property type="component" value="Unassembled WGS sequence"/>
</dbReference>
<evidence type="ECO:0000256" key="1">
    <source>
        <dbReference type="SAM" id="SignalP"/>
    </source>
</evidence>
<proteinExistence type="predicted"/>
<comment type="caution">
    <text evidence="2">The sequence shown here is derived from an EMBL/GenBank/DDBJ whole genome shotgun (WGS) entry which is preliminary data.</text>
</comment>
<feature type="signal peptide" evidence="1">
    <location>
        <begin position="1"/>
        <end position="18"/>
    </location>
</feature>
<dbReference type="EMBL" id="MU250561">
    <property type="protein sequence ID" value="KAG7441338.1"/>
    <property type="molecule type" value="Genomic_DNA"/>
</dbReference>
<protein>
    <submittedName>
        <fullName evidence="2">Uncharacterized protein</fullName>
    </submittedName>
</protein>
<sequence length="155" mass="16555">MNLTTVLAFVLAAVGAIASPVVDKRQSCAEAAQFGVLEIVPSDLQPGTGFTVHIDYACAVELGVVPTYIDTYIEVPEGNNGHEPPILLDRRTFVLSPPPLTQALTFTASFPYYPVLFEGAQYTIGVHTIYPINGTDGNPILIEGIVYGDINVTTS</sequence>
<accession>A0A9P7VIR9</accession>
<dbReference type="OrthoDB" id="3043660at2759"/>
<evidence type="ECO:0000313" key="3">
    <source>
        <dbReference type="Proteomes" id="UP000812287"/>
    </source>
</evidence>
<feature type="chain" id="PRO_5040373796" evidence="1">
    <location>
        <begin position="19"/>
        <end position="155"/>
    </location>
</feature>